<organism evidence="4 6">
    <name type="scientific">Bursaphelenchus xylophilus</name>
    <name type="common">Pinewood nematode worm</name>
    <name type="synonym">Aphelenchoides xylophilus</name>
    <dbReference type="NCBI Taxonomy" id="6326"/>
    <lineage>
        <taxon>Eukaryota</taxon>
        <taxon>Metazoa</taxon>
        <taxon>Ecdysozoa</taxon>
        <taxon>Nematoda</taxon>
        <taxon>Chromadorea</taxon>
        <taxon>Rhabditida</taxon>
        <taxon>Tylenchina</taxon>
        <taxon>Tylenchomorpha</taxon>
        <taxon>Aphelenchoidea</taxon>
        <taxon>Aphelenchoididae</taxon>
        <taxon>Bursaphelenchus</taxon>
    </lineage>
</organism>
<gene>
    <name evidence="3" type="ORF">BXYJ_LOCUS6939</name>
</gene>
<dbReference type="EMBL" id="CAJFDI010000003">
    <property type="protein sequence ID" value="CAD5221961.1"/>
    <property type="molecule type" value="Genomic_DNA"/>
</dbReference>
<feature type="transmembrane region" description="Helical" evidence="2">
    <location>
        <begin position="273"/>
        <end position="292"/>
    </location>
</feature>
<dbReference type="AlphaFoldDB" id="A0A1I7SSQ9"/>
<evidence type="ECO:0000313" key="3">
    <source>
        <dbReference type="EMBL" id="CAD5221961.1"/>
    </source>
</evidence>
<accession>A0A1I7SSQ9</accession>
<keyword evidence="2" id="KW-1133">Transmembrane helix</keyword>
<dbReference type="Proteomes" id="UP000582659">
    <property type="component" value="Unassembled WGS sequence"/>
</dbReference>
<evidence type="ECO:0000313" key="6">
    <source>
        <dbReference type="WBParaSite" id="BXY_1607600.1"/>
    </source>
</evidence>
<proteinExistence type="predicted"/>
<feature type="compositionally biased region" description="Basic and acidic residues" evidence="1">
    <location>
        <begin position="217"/>
        <end position="226"/>
    </location>
</feature>
<dbReference type="Proteomes" id="UP000095284">
    <property type="component" value="Unplaced"/>
</dbReference>
<keyword evidence="5" id="KW-1185">Reference proteome</keyword>
<dbReference type="EMBL" id="CAJFCV020000003">
    <property type="protein sequence ID" value="CAG9108914.1"/>
    <property type="molecule type" value="Genomic_DNA"/>
</dbReference>
<evidence type="ECO:0000256" key="1">
    <source>
        <dbReference type="SAM" id="MobiDB-lite"/>
    </source>
</evidence>
<dbReference type="OrthoDB" id="10650987at2759"/>
<feature type="region of interest" description="Disordered" evidence="1">
    <location>
        <begin position="214"/>
        <end position="264"/>
    </location>
</feature>
<sequence length="297" mass="34202">MLIRMSVKNDALSSDILQLSEMNGLQNFPVFRENKAGFKSYWLEIMVVPNDRVVNTLTLFRAYGQAKEDWTLNQLLENCCQAKKLNFGHEKTVDFLDHEFNMCGQNSKITEGLFYAIISCDYKMKDGKGINLSFPLPAQTNLSLCWMVHRISKRLFEIHRPECFTALEYSHIVKPFFVIGSPIKKQKGLRKLIDQKDIDSVPTLGMSIVSFPSLSEPEEKSEVEEQKEVEEEQEGSIEQGKEMKPKANEETKTEPKEEQKTNQITRSLHQHDVQYLIAFLVFGFISLIISKIEIVEL</sequence>
<protein>
    <submittedName>
        <fullName evidence="3">(pine wood nematode) hypothetical protein</fullName>
    </submittedName>
</protein>
<evidence type="ECO:0000256" key="2">
    <source>
        <dbReference type="SAM" id="Phobius"/>
    </source>
</evidence>
<dbReference type="WBParaSite" id="BXY_1607600.1">
    <property type="protein sequence ID" value="BXY_1607600.1"/>
    <property type="gene ID" value="BXY_1607600"/>
</dbReference>
<evidence type="ECO:0000313" key="4">
    <source>
        <dbReference type="Proteomes" id="UP000095284"/>
    </source>
</evidence>
<feature type="compositionally biased region" description="Basic and acidic residues" evidence="1">
    <location>
        <begin position="239"/>
        <end position="260"/>
    </location>
</feature>
<keyword evidence="2" id="KW-0812">Transmembrane</keyword>
<name>A0A1I7SSQ9_BURXY</name>
<reference evidence="6" key="1">
    <citation type="submission" date="2016-11" db="UniProtKB">
        <authorList>
            <consortium name="WormBaseParasite"/>
        </authorList>
    </citation>
    <scope>IDENTIFICATION</scope>
</reference>
<keyword evidence="2" id="KW-0472">Membrane</keyword>
<evidence type="ECO:0000313" key="5">
    <source>
        <dbReference type="Proteomes" id="UP000659654"/>
    </source>
</evidence>
<dbReference type="Proteomes" id="UP000659654">
    <property type="component" value="Unassembled WGS sequence"/>
</dbReference>
<reference evidence="3" key="2">
    <citation type="submission" date="2020-09" db="EMBL/GenBank/DDBJ databases">
        <authorList>
            <person name="Kikuchi T."/>
        </authorList>
    </citation>
    <scope>NUCLEOTIDE SEQUENCE</scope>
    <source>
        <strain evidence="3">Ka4C1</strain>
    </source>
</reference>